<gene>
    <name evidence="2" type="ORF">HTAM1171_LOCUS130</name>
</gene>
<sequence length="253" mass="26502">MKGVVVLLLSVALTGSSAFIGPKDPSCSRRWHVEVGSTKGCPADACVSRAEVVGGALAGLGAGLVGLPSSAWARGRATLEASYDRYVGRIIDGGKFYSTDLKKMIEKGDWAAIKAATADPPKKTKADRAKVDGGVAERAALAGGFSDARVLVAADLFASSFSDNSISPKTKAMHEQVENMRTVVSEMNKLALLGTGEGKPEGGLFGIGAKKLSNAELNASIRKLYVEGGNFYNQYVYAANDALPISLEKIPYL</sequence>
<dbReference type="EMBL" id="HBGV01000211">
    <property type="protein sequence ID" value="CAD9465272.1"/>
    <property type="molecule type" value="Transcribed_RNA"/>
</dbReference>
<feature type="chain" id="PRO_5031377036" evidence="1">
    <location>
        <begin position="19"/>
        <end position="253"/>
    </location>
</feature>
<protein>
    <submittedName>
        <fullName evidence="2">Uncharacterized protein</fullName>
    </submittedName>
</protein>
<name>A0A7S2DWX8_9STRA</name>
<reference evidence="2" key="1">
    <citation type="submission" date="2021-01" db="EMBL/GenBank/DDBJ databases">
        <authorList>
            <person name="Corre E."/>
            <person name="Pelletier E."/>
            <person name="Niang G."/>
            <person name="Scheremetjew M."/>
            <person name="Finn R."/>
            <person name="Kale V."/>
            <person name="Holt S."/>
            <person name="Cochrane G."/>
            <person name="Meng A."/>
            <person name="Brown T."/>
            <person name="Cohen L."/>
        </authorList>
    </citation>
    <scope>NUCLEOTIDE SEQUENCE</scope>
    <source>
        <strain evidence="2">CCMP826</strain>
    </source>
</reference>
<evidence type="ECO:0000313" key="2">
    <source>
        <dbReference type="EMBL" id="CAD9465272.1"/>
    </source>
</evidence>
<feature type="signal peptide" evidence="1">
    <location>
        <begin position="1"/>
        <end position="18"/>
    </location>
</feature>
<evidence type="ECO:0000256" key="1">
    <source>
        <dbReference type="SAM" id="SignalP"/>
    </source>
</evidence>
<accession>A0A7S2DWX8</accession>
<proteinExistence type="predicted"/>
<keyword evidence="1" id="KW-0732">Signal</keyword>
<organism evidence="2">
    <name type="scientific">Helicotheca tamesis</name>
    <dbReference type="NCBI Taxonomy" id="374047"/>
    <lineage>
        <taxon>Eukaryota</taxon>
        <taxon>Sar</taxon>
        <taxon>Stramenopiles</taxon>
        <taxon>Ochrophyta</taxon>
        <taxon>Bacillariophyta</taxon>
        <taxon>Mediophyceae</taxon>
        <taxon>Lithodesmiophycidae</taxon>
        <taxon>Lithodesmiales</taxon>
        <taxon>Lithodesmiaceae</taxon>
        <taxon>Helicotheca</taxon>
    </lineage>
</organism>
<dbReference type="AlphaFoldDB" id="A0A7S2DWX8"/>